<evidence type="ECO:0000313" key="1">
    <source>
        <dbReference type="EMBL" id="MFJ1470186.1"/>
    </source>
</evidence>
<gene>
    <name evidence="1" type="ORF">QPK29_020940</name>
</gene>
<proteinExistence type="predicted"/>
<evidence type="ECO:0000313" key="2">
    <source>
        <dbReference type="Proteomes" id="UP001168096"/>
    </source>
</evidence>
<organism evidence="1 2">
    <name type="scientific">Massilia orientalis</name>
    <dbReference type="NCBI Taxonomy" id="3050128"/>
    <lineage>
        <taxon>Bacteria</taxon>
        <taxon>Pseudomonadati</taxon>
        <taxon>Pseudomonadota</taxon>
        <taxon>Betaproteobacteria</taxon>
        <taxon>Burkholderiales</taxon>
        <taxon>Oxalobacteraceae</taxon>
        <taxon>Telluria group</taxon>
        <taxon>Massilia</taxon>
    </lineage>
</organism>
<keyword evidence="2" id="KW-1185">Reference proteome</keyword>
<accession>A0ACC7ME95</accession>
<protein>
    <submittedName>
        <fullName evidence="1">Uncharacterized protein</fullName>
    </submittedName>
</protein>
<dbReference type="Proteomes" id="UP001168096">
    <property type="component" value="Unassembled WGS sequence"/>
</dbReference>
<comment type="caution">
    <text evidence="1">The sequence shown here is derived from an EMBL/GenBank/DDBJ whole genome shotgun (WGS) entry which is preliminary data.</text>
</comment>
<sequence>MIGKMKTIRMYEFAVNEPDDIESSGFGPCIGVAFVTSGGGALMHSNDPRMVTGDDFLAGIESLISVAERAQISPVVFGGAPDEDQATTDETEAARRWLCNKLVALGFKNPTLHSCPTVDSSQDVLVSSSDRRVSIFTRVGGFRVAPVVIAF</sequence>
<reference evidence="1" key="1">
    <citation type="submission" date="2024-11" db="EMBL/GenBank/DDBJ databases">
        <title>Description of Massilia orientalis sp. nov., isolated from rhizosphere soil of Ageratina adenophora.</title>
        <authorList>
            <person name="Wang Y."/>
        </authorList>
    </citation>
    <scope>NUCLEOTIDE SEQUENCE</scope>
    <source>
        <strain evidence="1">YIM B02787</strain>
    </source>
</reference>
<dbReference type="EMBL" id="JASNRB020000013">
    <property type="protein sequence ID" value="MFJ1470186.1"/>
    <property type="molecule type" value="Genomic_DNA"/>
</dbReference>
<name>A0ACC7ME95_9BURK</name>